<accession>A0A822V5N5</accession>
<proteinExistence type="predicted"/>
<dbReference type="EMBL" id="FCNL01000025">
    <property type="protein sequence ID" value="CVI19830.1"/>
    <property type="molecule type" value="Genomic_DNA"/>
</dbReference>
<evidence type="ECO:0000313" key="2">
    <source>
        <dbReference type="EMBL" id="CVI19830.1"/>
    </source>
</evidence>
<comment type="caution">
    <text evidence="2">The sequence shown here is derived from an EMBL/GenBank/DDBJ whole genome shotgun (WGS) entry which is preliminary data.</text>
</comment>
<dbReference type="Proteomes" id="UP000192074">
    <property type="component" value="Unassembled WGS sequence"/>
</dbReference>
<sequence length="89" mass="9474">MQSSASPLPFRPRTRYVVNHCAMLQHHHFNLSRKADTIHAIISLSEMVAPTGETFDERELPGSDTGGAAGSGHIAAQGSGNDGHHSRSA</sequence>
<protein>
    <submittedName>
        <fullName evidence="2">Uncharacterized protein</fullName>
    </submittedName>
</protein>
<reference evidence="2 3" key="1">
    <citation type="submission" date="2016-01" db="EMBL/GenBank/DDBJ databases">
        <authorList>
            <person name="Regsiter A."/>
            <person name="william w."/>
        </authorList>
    </citation>
    <scope>NUCLEOTIDE SEQUENCE [LARGE SCALE GENOMIC DNA]</scope>
    <source>
        <strain evidence="2 3">B6</strain>
    </source>
</reference>
<organism evidence="2 3">
    <name type="scientific">Agrobacterium tumefaciens str. B6</name>
    <dbReference type="NCBI Taxonomy" id="1183423"/>
    <lineage>
        <taxon>Bacteria</taxon>
        <taxon>Pseudomonadati</taxon>
        <taxon>Pseudomonadota</taxon>
        <taxon>Alphaproteobacteria</taxon>
        <taxon>Hyphomicrobiales</taxon>
        <taxon>Rhizobiaceae</taxon>
        <taxon>Rhizobium/Agrobacterium group</taxon>
        <taxon>Agrobacterium</taxon>
        <taxon>Agrobacterium tumefaciens complex</taxon>
    </lineage>
</organism>
<gene>
    <name evidence="2" type="ORF">AGR4A_Cc80184</name>
</gene>
<evidence type="ECO:0000256" key="1">
    <source>
        <dbReference type="SAM" id="MobiDB-lite"/>
    </source>
</evidence>
<feature type="region of interest" description="Disordered" evidence="1">
    <location>
        <begin position="52"/>
        <end position="89"/>
    </location>
</feature>
<evidence type="ECO:0000313" key="3">
    <source>
        <dbReference type="Proteomes" id="UP000192074"/>
    </source>
</evidence>
<name>A0A822V5N5_AGRTU</name>
<dbReference type="AlphaFoldDB" id="A0A822V5N5"/>